<dbReference type="InterPro" id="IPR052155">
    <property type="entry name" value="Biofilm_reg_signaling"/>
</dbReference>
<dbReference type="InterPro" id="IPR035919">
    <property type="entry name" value="EAL_sf"/>
</dbReference>
<evidence type="ECO:0000256" key="5">
    <source>
        <dbReference type="SAM" id="MobiDB-lite"/>
    </source>
</evidence>
<feature type="domain" description="GGDEF" evidence="11">
    <location>
        <begin position="678"/>
        <end position="816"/>
    </location>
</feature>
<evidence type="ECO:0000256" key="6">
    <source>
        <dbReference type="SAM" id="Phobius"/>
    </source>
</evidence>
<dbReference type="CDD" id="cd01948">
    <property type="entry name" value="EAL"/>
    <property type="match status" value="1"/>
</dbReference>
<dbReference type="InterPro" id="IPR000700">
    <property type="entry name" value="PAS-assoc_C"/>
</dbReference>
<feature type="domain" description="PAC" evidence="8">
    <location>
        <begin position="458"/>
        <end position="508"/>
    </location>
</feature>
<dbReference type="SUPFAM" id="SSF55073">
    <property type="entry name" value="Nucleotide cyclase"/>
    <property type="match status" value="1"/>
</dbReference>
<dbReference type="SMART" id="SM01079">
    <property type="entry name" value="CHASE"/>
    <property type="match status" value="1"/>
</dbReference>
<feature type="domain" description="CHASE" evidence="9">
    <location>
        <begin position="154"/>
        <end position="257"/>
    </location>
</feature>
<dbReference type="CDD" id="cd00130">
    <property type="entry name" value="PAS"/>
    <property type="match status" value="1"/>
</dbReference>
<evidence type="ECO:0000313" key="12">
    <source>
        <dbReference type="EMBL" id="ABX36223.1"/>
    </source>
</evidence>
<dbReference type="Pfam" id="PF00990">
    <property type="entry name" value="GGDEF"/>
    <property type="match status" value="1"/>
</dbReference>
<dbReference type="InterPro" id="IPR013767">
    <property type="entry name" value="PAS_fold"/>
</dbReference>
<dbReference type="CDD" id="cd01949">
    <property type="entry name" value="GGDEF"/>
    <property type="match status" value="1"/>
</dbReference>
<evidence type="ECO:0000256" key="3">
    <source>
        <dbReference type="ARBA" id="ARBA00022989"/>
    </source>
</evidence>
<evidence type="ECO:0000259" key="9">
    <source>
        <dbReference type="PROSITE" id="PS50839"/>
    </source>
</evidence>
<evidence type="ECO:0000259" key="11">
    <source>
        <dbReference type="PROSITE" id="PS50887"/>
    </source>
</evidence>
<dbReference type="eggNOG" id="COG3452">
    <property type="taxonomic scope" value="Bacteria"/>
</dbReference>
<dbReference type="InterPro" id="IPR042240">
    <property type="entry name" value="CHASE_sf"/>
</dbReference>
<evidence type="ECO:0000259" key="8">
    <source>
        <dbReference type="PROSITE" id="PS50113"/>
    </source>
</evidence>
<name>A9BZW1_DELAS</name>
<keyword evidence="3 6" id="KW-1133">Transmembrane helix</keyword>
<dbReference type="PROSITE" id="PS50839">
    <property type="entry name" value="CHASE"/>
    <property type="match status" value="1"/>
</dbReference>
<dbReference type="PROSITE" id="PS50887">
    <property type="entry name" value="GGDEF"/>
    <property type="match status" value="1"/>
</dbReference>
<keyword evidence="13" id="KW-1185">Reference proteome</keyword>
<dbReference type="GO" id="GO:0006355">
    <property type="term" value="P:regulation of DNA-templated transcription"/>
    <property type="evidence" value="ECO:0007669"/>
    <property type="project" value="InterPro"/>
</dbReference>
<dbReference type="Pfam" id="PF00989">
    <property type="entry name" value="PAS"/>
    <property type="match status" value="1"/>
</dbReference>
<dbReference type="STRING" id="398578.Daci_3589"/>
<organism evidence="12 13">
    <name type="scientific">Delftia acidovorans (strain DSM 14801 / SPH-1)</name>
    <dbReference type="NCBI Taxonomy" id="398578"/>
    <lineage>
        <taxon>Bacteria</taxon>
        <taxon>Pseudomonadati</taxon>
        <taxon>Pseudomonadota</taxon>
        <taxon>Betaproteobacteria</taxon>
        <taxon>Burkholderiales</taxon>
        <taxon>Comamonadaceae</taxon>
        <taxon>Delftia</taxon>
    </lineage>
</organism>
<dbReference type="NCBIfam" id="TIGR00229">
    <property type="entry name" value="sensory_box"/>
    <property type="match status" value="1"/>
</dbReference>
<accession>A9BZW1</accession>
<dbReference type="SUPFAM" id="SSF141868">
    <property type="entry name" value="EAL domain-like"/>
    <property type="match status" value="1"/>
</dbReference>
<dbReference type="InterPro" id="IPR000160">
    <property type="entry name" value="GGDEF_dom"/>
</dbReference>
<dbReference type="PROSITE" id="PS50113">
    <property type="entry name" value="PAC"/>
    <property type="match status" value="1"/>
</dbReference>
<evidence type="ECO:0000256" key="2">
    <source>
        <dbReference type="ARBA" id="ARBA00022692"/>
    </source>
</evidence>
<dbReference type="AlphaFoldDB" id="A9BZW1"/>
<evidence type="ECO:0000256" key="4">
    <source>
        <dbReference type="ARBA" id="ARBA00023136"/>
    </source>
</evidence>
<evidence type="ECO:0000259" key="7">
    <source>
        <dbReference type="PROSITE" id="PS50112"/>
    </source>
</evidence>
<dbReference type="SUPFAM" id="SSF55785">
    <property type="entry name" value="PYP-like sensor domain (PAS domain)"/>
    <property type="match status" value="2"/>
</dbReference>
<reference evidence="13" key="2">
    <citation type="submission" date="2007-11" db="EMBL/GenBank/DDBJ databases">
        <title>Complete sequence of Delftia acidovorans DSM 14801 / SPH-1.</title>
        <authorList>
            <person name="Copeland A."/>
            <person name="Lucas S."/>
            <person name="Lapidus A."/>
            <person name="Barry K."/>
            <person name="Glavina del Rio T."/>
            <person name="Dalin E."/>
            <person name="Tice H."/>
            <person name="Pitluck S."/>
            <person name="Lowry S."/>
            <person name="Clum A."/>
            <person name="Schmutz J."/>
            <person name="Larimer F."/>
            <person name="Land M."/>
            <person name="Hauser L."/>
            <person name="Kyrpides N."/>
            <person name="Kim E."/>
            <person name="Schleheck D."/>
            <person name="Richardson P."/>
        </authorList>
    </citation>
    <scope>NUCLEOTIDE SEQUENCE [LARGE SCALE GENOMIC DNA]</scope>
    <source>
        <strain evidence="13">DSM 14801 / SPH-1</strain>
    </source>
</reference>
<dbReference type="PROSITE" id="PS50112">
    <property type="entry name" value="PAS"/>
    <property type="match status" value="2"/>
</dbReference>
<dbReference type="Gene3D" id="3.20.20.450">
    <property type="entry name" value="EAL domain"/>
    <property type="match status" value="1"/>
</dbReference>
<feature type="domain" description="PAS" evidence="7">
    <location>
        <begin position="509"/>
        <end position="545"/>
    </location>
</feature>
<dbReference type="eggNOG" id="COG5001">
    <property type="taxonomic scope" value="Bacteria"/>
</dbReference>
<dbReference type="HOGENOM" id="CLU_000445_70_59_4"/>
<dbReference type="SMART" id="SM00267">
    <property type="entry name" value="GGDEF"/>
    <property type="match status" value="1"/>
</dbReference>
<dbReference type="InterPro" id="IPR000014">
    <property type="entry name" value="PAS"/>
</dbReference>
<dbReference type="PANTHER" id="PTHR44757">
    <property type="entry name" value="DIGUANYLATE CYCLASE DGCP"/>
    <property type="match status" value="1"/>
</dbReference>
<dbReference type="KEGG" id="dac:Daci_3589"/>
<dbReference type="Pfam" id="PF03924">
    <property type="entry name" value="CHASE"/>
    <property type="match status" value="1"/>
</dbReference>
<dbReference type="InterPro" id="IPR029787">
    <property type="entry name" value="Nucleotide_cyclase"/>
</dbReference>
<reference evidence="12 13" key="1">
    <citation type="journal article" date="2004" name="Appl. Environ. Microbiol.">
        <title>Mineralization of individual congeners of linear alkylbenzenesulfonate by defined pairs of heterotrophic bacteria.</title>
        <authorList>
            <person name="Schleheck D."/>
            <person name="Knepper T.P."/>
            <person name="Fischer K."/>
            <person name="Cook A.M."/>
        </authorList>
    </citation>
    <scope>NUCLEOTIDE SEQUENCE [LARGE SCALE GENOMIC DNA]</scope>
    <source>
        <strain evidence="13">DSM 14801 / SPH-1</strain>
    </source>
</reference>
<dbReference type="PROSITE" id="PS50883">
    <property type="entry name" value="EAL"/>
    <property type="match status" value="1"/>
</dbReference>
<dbReference type="Pfam" id="PF00563">
    <property type="entry name" value="EAL"/>
    <property type="match status" value="1"/>
</dbReference>
<dbReference type="InterPro" id="IPR043128">
    <property type="entry name" value="Rev_trsase/Diguanyl_cyclase"/>
</dbReference>
<dbReference type="GO" id="GO:0003824">
    <property type="term" value="F:catalytic activity"/>
    <property type="evidence" value="ECO:0007669"/>
    <property type="project" value="UniProtKB-ARBA"/>
</dbReference>
<evidence type="ECO:0000313" key="13">
    <source>
        <dbReference type="Proteomes" id="UP000000784"/>
    </source>
</evidence>
<dbReference type="Gene3D" id="3.30.70.270">
    <property type="match status" value="1"/>
</dbReference>
<dbReference type="EMBL" id="CP000884">
    <property type="protein sequence ID" value="ABX36223.1"/>
    <property type="molecule type" value="Genomic_DNA"/>
</dbReference>
<dbReference type="SMART" id="SM00052">
    <property type="entry name" value="EAL"/>
    <property type="match status" value="1"/>
</dbReference>
<dbReference type="NCBIfam" id="TIGR00254">
    <property type="entry name" value="GGDEF"/>
    <property type="match status" value="1"/>
</dbReference>
<evidence type="ECO:0000256" key="1">
    <source>
        <dbReference type="ARBA" id="ARBA00004370"/>
    </source>
</evidence>
<keyword evidence="2 6" id="KW-0812">Transmembrane</keyword>
<keyword evidence="4 6" id="KW-0472">Membrane</keyword>
<dbReference type="SMART" id="SM00086">
    <property type="entry name" value="PAC"/>
    <property type="match status" value="1"/>
</dbReference>
<dbReference type="InterPro" id="IPR035965">
    <property type="entry name" value="PAS-like_dom_sf"/>
</dbReference>
<dbReference type="InterPro" id="IPR001610">
    <property type="entry name" value="PAC"/>
</dbReference>
<feature type="domain" description="PAS" evidence="7">
    <location>
        <begin position="383"/>
        <end position="454"/>
    </location>
</feature>
<gene>
    <name evidence="12" type="ordered locus">Daci_3589</name>
</gene>
<dbReference type="InterPro" id="IPR001633">
    <property type="entry name" value="EAL_dom"/>
</dbReference>
<dbReference type="SMART" id="SM00091">
    <property type="entry name" value="PAS"/>
    <property type="match status" value="2"/>
</dbReference>
<dbReference type="FunFam" id="3.20.20.450:FF:000001">
    <property type="entry name" value="Cyclic di-GMP phosphodiesterase yahA"/>
    <property type="match status" value="1"/>
</dbReference>
<feature type="transmembrane region" description="Helical" evidence="6">
    <location>
        <begin position="40"/>
        <end position="59"/>
    </location>
</feature>
<proteinExistence type="predicted"/>
<dbReference type="Gene3D" id="3.30.450.20">
    <property type="entry name" value="PAS domain"/>
    <property type="match status" value="2"/>
</dbReference>
<sequence>MGLATSGSVLLDRFPRDCLFSLSRSMSAFAQRTLVAIRTAWPAATVMAVGMCLSAALALQQQRALERIDLQRHTQQAQSARQALEMRLDAYAVMVQHVANQLAASPEMGQQAFARIAQALRIQIQPGMQALTFTRAATERGQASQDPSASFRPDPHYFFIDYLWPVEGNESIAGLDMHDRPSLMASMLRSRDSAAAVVSAPFAMKQPGEHATAVLVRAPVFALADHQSPDGAAAHPLFLGTADVSIRVHDLVQDLHERGFLGRLALAMHDAGPVSPLPPAGVSPLPLYLGAAWPERGQEAVGLGDTGQVVLEQTLQAQDRLWRLNFIPVSTALSWTERAQPLVLFALGMLVSVLLASLAAAWWRRHPSSWAQLRASSRSMRESDARFQALFEQAAVGVVQIDAANGNVLHVNRRYCDITGHEAQQLCQRPLLALVAAETVEGDRLLLQELAAGQRRALQIERQLRRSDGSLVWVELHISALGHGPSLRLMALVQDISARRHLQQMQRDGSRHLRMVIQRLPLGLAMLQEDGRFAYWNEEFMRLAGHGATAGMDGDGWWRNMCPDEARRQRMQRRFEAAQARARVAQSPHGSESDSCGTLNSEEYQLIGSDGCARSVSIGGMLLDEGCLLILQDQSQRKTAEEEIRRLAFYDALTGLPNRRLLVDRLQQALASSRRRGRCGAVMLLDVDNFKAFNDSLGLELGDVLLRMIAERLAQSLGREATLARHSGDDFVVLLEDLGKDSMHAASKLEGEVQRMRSLLLQPLQLSGQSCHITLSIGASLFGEQELSADEVLRRAEMAMYQAKGMGRNTLQFFDPQLQAVLRSRTAMEQEMREGLVRSQFVLYYQPQVANGRIVGAEGLLRWNHPREGLVPPSLFVSLAEETGLIQQLGEWVLGEACRQLAQWAAEPDMACLMLAVNVSPRQFHQARFVEQVLQALKEHGANPRLLKLELTESLLLADVDDTAAKMATLKAHGVGFSLDDFGTGYSSLAYLKRLPLDQLKIDRSFVRDVLSDPNDAAIARTIVALGTSLGLQVIAEGVETEAQRQFLEDQHCHAWQGYLLSPPVPVRSFEALVRQAIVSRPPALSPANLPQQAQEAQDRPQVVECTDGSGVPDAPSNHS</sequence>
<comment type="subcellular location">
    <subcellularLocation>
        <location evidence="1">Membrane</location>
    </subcellularLocation>
</comment>
<dbReference type="Proteomes" id="UP000000784">
    <property type="component" value="Chromosome"/>
</dbReference>
<dbReference type="GO" id="GO:0007165">
    <property type="term" value="P:signal transduction"/>
    <property type="evidence" value="ECO:0007669"/>
    <property type="project" value="UniProtKB-ARBA"/>
</dbReference>
<dbReference type="InterPro" id="IPR006189">
    <property type="entry name" value="CHASE_dom"/>
</dbReference>
<feature type="domain" description="EAL" evidence="10">
    <location>
        <begin position="825"/>
        <end position="1078"/>
    </location>
</feature>
<dbReference type="PANTHER" id="PTHR44757:SF2">
    <property type="entry name" value="BIOFILM ARCHITECTURE MAINTENANCE PROTEIN MBAA"/>
    <property type="match status" value="1"/>
</dbReference>
<dbReference type="GO" id="GO:0016020">
    <property type="term" value="C:membrane"/>
    <property type="evidence" value="ECO:0007669"/>
    <property type="project" value="UniProtKB-SubCell"/>
</dbReference>
<evidence type="ECO:0000259" key="10">
    <source>
        <dbReference type="PROSITE" id="PS50883"/>
    </source>
</evidence>
<dbReference type="Gene3D" id="3.30.450.350">
    <property type="entry name" value="CHASE domain"/>
    <property type="match status" value="1"/>
</dbReference>
<protein>
    <submittedName>
        <fullName evidence="12">Diguanylate cyclase/phosphodiesterase with PAS/PAC sensor(S)</fullName>
    </submittedName>
</protein>
<feature type="region of interest" description="Disordered" evidence="5">
    <location>
        <begin position="1084"/>
        <end position="1120"/>
    </location>
</feature>
<feature type="transmembrane region" description="Helical" evidence="6">
    <location>
        <begin position="342"/>
        <end position="363"/>
    </location>
</feature>